<dbReference type="PANTHER" id="PTHR28457">
    <property type="entry name" value="COILED-COIL DOMAIN-CONTAINING PROTEIN 189"/>
    <property type="match status" value="1"/>
</dbReference>
<comment type="caution">
    <text evidence="2">The sequence shown here is derived from an EMBL/GenBank/DDBJ whole genome shotgun (WGS) entry which is preliminary data.</text>
</comment>
<dbReference type="EMBL" id="JAAGNN010000009">
    <property type="protein sequence ID" value="KAF4085290.1"/>
    <property type="molecule type" value="Genomic_DNA"/>
</dbReference>
<reference evidence="2 3" key="1">
    <citation type="submission" date="2020-02" db="EMBL/GenBank/DDBJ databases">
        <title>A chromosome-scale genome assembly of the black bullhead catfish (Ameiurus melas).</title>
        <authorList>
            <person name="Wen M."/>
            <person name="Zham M."/>
            <person name="Cabau C."/>
            <person name="Klopp C."/>
            <person name="Donnadieu C."/>
            <person name="Roques C."/>
            <person name="Bouchez O."/>
            <person name="Lampietro C."/>
            <person name="Jouanno E."/>
            <person name="Herpin A."/>
            <person name="Louis A."/>
            <person name="Berthelot C."/>
            <person name="Parey E."/>
            <person name="Roest-Crollius H."/>
            <person name="Braasch I."/>
            <person name="Postlethwait J."/>
            <person name="Robinson-Rechavi M."/>
            <person name="Echchiki A."/>
            <person name="Begum T."/>
            <person name="Montfort J."/>
            <person name="Schartl M."/>
            <person name="Bobe J."/>
            <person name="Guiguen Y."/>
        </authorList>
    </citation>
    <scope>NUCLEOTIDE SEQUENCE [LARGE SCALE GENOMIC DNA]</scope>
    <source>
        <strain evidence="2">M_S1</strain>
        <tissue evidence="2">Blood</tissue>
    </source>
</reference>
<evidence type="ECO:0000313" key="3">
    <source>
        <dbReference type="Proteomes" id="UP000593565"/>
    </source>
</evidence>
<keyword evidence="3" id="KW-1185">Reference proteome</keyword>
<organism evidence="2 3">
    <name type="scientific">Ameiurus melas</name>
    <name type="common">Black bullhead</name>
    <name type="synonym">Silurus melas</name>
    <dbReference type="NCBI Taxonomy" id="219545"/>
    <lineage>
        <taxon>Eukaryota</taxon>
        <taxon>Metazoa</taxon>
        <taxon>Chordata</taxon>
        <taxon>Craniata</taxon>
        <taxon>Vertebrata</taxon>
        <taxon>Euteleostomi</taxon>
        <taxon>Actinopterygii</taxon>
        <taxon>Neopterygii</taxon>
        <taxon>Teleostei</taxon>
        <taxon>Ostariophysi</taxon>
        <taxon>Siluriformes</taxon>
        <taxon>Ictaluridae</taxon>
        <taxon>Ameiurus</taxon>
    </lineage>
</organism>
<feature type="compositionally biased region" description="Basic and acidic residues" evidence="1">
    <location>
        <begin position="1"/>
        <end position="13"/>
    </location>
</feature>
<gene>
    <name evidence="2" type="ORF">AMELA_G00115780</name>
</gene>
<feature type="region of interest" description="Disordered" evidence="1">
    <location>
        <begin position="1"/>
        <end position="20"/>
    </location>
</feature>
<proteinExistence type="predicted"/>
<feature type="compositionally biased region" description="Acidic residues" evidence="1">
    <location>
        <begin position="228"/>
        <end position="245"/>
    </location>
</feature>
<name>A0A7J6AR92_AMEME</name>
<evidence type="ECO:0008006" key="4">
    <source>
        <dbReference type="Google" id="ProtNLM"/>
    </source>
</evidence>
<feature type="region of interest" description="Disordered" evidence="1">
    <location>
        <begin position="211"/>
        <end position="252"/>
    </location>
</feature>
<dbReference type="AlphaFoldDB" id="A0A7J6AR92"/>
<dbReference type="Pfam" id="PF14769">
    <property type="entry name" value="CLAMP"/>
    <property type="match status" value="1"/>
</dbReference>
<accession>A0A7J6AR92</accession>
<dbReference type="PANTHER" id="PTHR28457:SF3">
    <property type="entry name" value="CILIARY-ASSOCIATED CALCIUM-BINDING COILED-COIL PROTEIN 1"/>
    <property type="match status" value="1"/>
</dbReference>
<evidence type="ECO:0000256" key="1">
    <source>
        <dbReference type="SAM" id="MobiDB-lite"/>
    </source>
</evidence>
<protein>
    <recommendedName>
        <fullName evidence="4">Ciliary-associated calcium-binding coiled-coil protein 1</fullName>
    </recommendedName>
</protein>
<sequence>MSGLERARERGKSAENSNTAIDNMDAPLNVNGAGEMFLQWPCLSCENINVLMELSVDQVQLQLADVLDLKKHQTCVKEASVLDYFVAGFWWAKEMTFTCQQISFIMSLLQLLIDNINDKHMPFADNFKEFTRTLLSTRRSSPSASATVNPLFDVDQIKSITDYFSSSLFQHYRLYEFLFTHPRDDMLLGMERNVEVVDSAVFVAPLEEGTPTDDLHHIGPAPVAPPDQDSDACTERDEEESDEREQVETLESLEGFSVGDVREVLEEMTREMLGKLQEDFTEKLRIQEETYTARLESLKRRTTK</sequence>
<dbReference type="Proteomes" id="UP000593565">
    <property type="component" value="Unassembled WGS sequence"/>
</dbReference>
<evidence type="ECO:0000313" key="2">
    <source>
        <dbReference type="EMBL" id="KAF4085290.1"/>
    </source>
</evidence>
<dbReference type="InterPro" id="IPR032727">
    <property type="entry name" value="CLAMP"/>
</dbReference>